<organism evidence="1 2">
    <name type="scientific">Puccinia striiformis f. sp. tritici</name>
    <dbReference type="NCBI Taxonomy" id="168172"/>
    <lineage>
        <taxon>Eukaryota</taxon>
        <taxon>Fungi</taxon>
        <taxon>Dikarya</taxon>
        <taxon>Basidiomycota</taxon>
        <taxon>Pucciniomycotina</taxon>
        <taxon>Pucciniomycetes</taxon>
        <taxon>Pucciniales</taxon>
        <taxon>Pucciniaceae</taxon>
        <taxon>Puccinia</taxon>
    </lineage>
</organism>
<accession>A0ACC0ELK1</accession>
<reference evidence="2" key="2">
    <citation type="journal article" date="2018" name="Mol. Plant Microbe Interact.">
        <title>Genome sequence resources for the wheat stripe rust pathogen (Puccinia striiformis f. sp. tritici) and the barley stripe rust pathogen (Puccinia striiformis f. sp. hordei).</title>
        <authorList>
            <person name="Xia C."/>
            <person name="Wang M."/>
            <person name="Yin C."/>
            <person name="Cornejo O.E."/>
            <person name="Hulbert S.H."/>
            <person name="Chen X."/>
        </authorList>
    </citation>
    <scope>NUCLEOTIDE SEQUENCE [LARGE SCALE GENOMIC DNA]</scope>
    <source>
        <strain evidence="2">93-210</strain>
    </source>
</reference>
<protein>
    <submittedName>
        <fullName evidence="1">Uncharacterized protein</fullName>
    </submittedName>
</protein>
<name>A0ACC0ELK1_9BASI</name>
<evidence type="ECO:0000313" key="2">
    <source>
        <dbReference type="Proteomes" id="UP001060170"/>
    </source>
</evidence>
<keyword evidence="2" id="KW-1185">Reference proteome</keyword>
<dbReference type="EMBL" id="CM045869">
    <property type="protein sequence ID" value="KAI7954984.1"/>
    <property type="molecule type" value="Genomic_DNA"/>
</dbReference>
<reference evidence="1 2" key="3">
    <citation type="journal article" date="2022" name="Microbiol. Spectr.">
        <title>Folding features and dynamics of 3D genome architecture in plant fungal pathogens.</title>
        <authorList>
            <person name="Xia C."/>
        </authorList>
    </citation>
    <scope>NUCLEOTIDE SEQUENCE [LARGE SCALE GENOMIC DNA]</scope>
    <source>
        <strain evidence="1 2">93-210</strain>
    </source>
</reference>
<reference evidence="2" key="1">
    <citation type="journal article" date="2018" name="BMC Genomics">
        <title>Genomic insights into host adaptation between the wheat stripe rust pathogen (Puccinia striiformis f. sp. tritici) and the barley stripe rust pathogen (Puccinia striiformis f. sp. hordei).</title>
        <authorList>
            <person name="Xia C."/>
            <person name="Wang M."/>
            <person name="Yin C."/>
            <person name="Cornejo O.E."/>
            <person name="Hulbert S.H."/>
            <person name="Chen X."/>
        </authorList>
    </citation>
    <scope>NUCLEOTIDE SEQUENCE [LARGE SCALE GENOMIC DNA]</scope>
    <source>
        <strain evidence="2">93-210</strain>
    </source>
</reference>
<evidence type="ECO:0000313" key="1">
    <source>
        <dbReference type="EMBL" id="KAI7954984.1"/>
    </source>
</evidence>
<proteinExistence type="predicted"/>
<gene>
    <name evidence="1" type="ORF">MJO28_005384</name>
</gene>
<sequence length="108" mass="12716">MWKAGWWRGKDRQTEEKDIDNAKLTTEYWLNVAEFRPASLGAASYSSKASISLWKGEPIVLIRHHKDEDEDESEKNNEEREDYKEDLRKDHEEIGYDKVFDGISEPAR</sequence>
<dbReference type="Proteomes" id="UP001060170">
    <property type="component" value="Chromosome 5"/>
</dbReference>
<comment type="caution">
    <text evidence="1">The sequence shown here is derived from an EMBL/GenBank/DDBJ whole genome shotgun (WGS) entry which is preliminary data.</text>
</comment>